<protein>
    <recommendedName>
        <fullName evidence="5">Tyrosinase copper-binding domain-containing protein</fullName>
    </recommendedName>
</protein>
<dbReference type="SUPFAM" id="SSF48056">
    <property type="entry name" value="Di-copper centre-containing domain"/>
    <property type="match status" value="1"/>
</dbReference>
<gene>
    <name evidence="6" type="ORF">EVOR1521_LOCUS9582</name>
</gene>
<dbReference type="AlphaFoldDB" id="A0AA36MVQ5"/>
<feature type="domain" description="Tyrosinase copper-binding" evidence="5">
    <location>
        <begin position="652"/>
        <end position="663"/>
    </location>
</feature>
<proteinExistence type="predicted"/>
<keyword evidence="1" id="KW-0479">Metal-binding</keyword>
<reference evidence="6" key="1">
    <citation type="submission" date="2023-08" db="EMBL/GenBank/DDBJ databases">
        <authorList>
            <person name="Chen Y."/>
            <person name="Shah S."/>
            <person name="Dougan E. K."/>
            <person name="Thang M."/>
            <person name="Chan C."/>
        </authorList>
    </citation>
    <scope>NUCLEOTIDE SEQUENCE</scope>
</reference>
<comment type="caution">
    <text evidence="6">The sequence shown here is derived from an EMBL/GenBank/DDBJ whole genome shotgun (WGS) entry which is preliminary data.</text>
</comment>
<dbReference type="Gene3D" id="1.10.1280.10">
    <property type="entry name" value="Di-copper center containing domain from catechol oxidase"/>
    <property type="match status" value="1"/>
</dbReference>
<evidence type="ECO:0000256" key="1">
    <source>
        <dbReference type="ARBA" id="ARBA00022723"/>
    </source>
</evidence>
<dbReference type="Proteomes" id="UP001178507">
    <property type="component" value="Unassembled WGS sequence"/>
</dbReference>
<feature type="signal peptide" evidence="4">
    <location>
        <begin position="1"/>
        <end position="23"/>
    </location>
</feature>
<dbReference type="InterPro" id="IPR050316">
    <property type="entry name" value="Tyrosinase/Hemocyanin"/>
</dbReference>
<feature type="region of interest" description="Disordered" evidence="3">
    <location>
        <begin position="936"/>
        <end position="955"/>
    </location>
</feature>
<feature type="chain" id="PRO_5041328708" description="Tyrosinase copper-binding domain-containing protein" evidence="4">
    <location>
        <begin position="24"/>
        <end position="990"/>
    </location>
</feature>
<feature type="compositionally biased region" description="Gly residues" evidence="3">
    <location>
        <begin position="25"/>
        <end position="68"/>
    </location>
</feature>
<dbReference type="InterPro" id="IPR002227">
    <property type="entry name" value="Tyrosinase_Cu-bd"/>
</dbReference>
<evidence type="ECO:0000256" key="4">
    <source>
        <dbReference type="SAM" id="SignalP"/>
    </source>
</evidence>
<accession>A0AA36MVQ5</accession>
<feature type="compositionally biased region" description="Gly residues" evidence="3">
    <location>
        <begin position="104"/>
        <end position="131"/>
    </location>
</feature>
<dbReference type="InterPro" id="IPR008922">
    <property type="entry name" value="Di-copper_centre_dom_sf"/>
</dbReference>
<dbReference type="EMBL" id="CAUJNA010000874">
    <property type="protein sequence ID" value="CAJ1382124.1"/>
    <property type="molecule type" value="Genomic_DNA"/>
</dbReference>
<dbReference type="Pfam" id="PF00264">
    <property type="entry name" value="Tyrosinase"/>
    <property type="match status" value="1"/>
</dbReference>
<dbReference type="PANTHER" id="PTHR11474:SF126">
    <property type="entry name" value="TYROSINASE-LIKE PROTEIN TYR-1-RELATED"/>
    <property type="match status" value="1"/>
</dbReference>
<feature type="region of interest" description="Disordered" evidence="3">
    <location>
        <begin position="25"/>
        <end position="134"/>
    </location>
</feature>
<name>A0AA36MVQ5_9DINO</name>
<dbReference type="GO" id="GO:0046872">
    <property type="term" value="F:metal ion binding"/>
    <property type="evidence" value="ECO:0007669"/>
    <property type="project" value="UniProtKB-KW"/>
</dbReference>
<sequence>MPQHRRSVLFWLVAAALLPGAVGQGGGGAGGASSGGGAPPEGGGTPPEGGGAPPEGGGTPPEGGGTPPEGGVTPPEGGGTPPEGGVTPPEGGGTPPEGGVTPPEGGGTPPEGGGTPPEGGGAGGGGSGGGAALTEPHITINSDVECRINAAGPQTITGYIYCDNYFEFWFNGVLVKKDPMTFTPHNAVAVSFEWDGVSDKEYAIMCMDYASSSGYEYVETSNPGLGDGSLMAEFSDGTVTGAAWNVFVLTMGPTDASIAAGCSSSNLAPCAVVSTAEPAGWMAGGYQASGGWVSATEYTAAQAGWGRTPTWDATRNCCGTATSPATQETLTNNGGCSVNYDSANPAGASVTVAADECLDPKAFLSETRSKMIWSSDLERDNKLLFRISVPADASTVVQCPTCSAPTVDQSTQRVRRELRTLSAAEWKKVTDAMWVMKNTAQAAGVETYGQAFRTYDYFPAKHAAAYADVRGDQAHFGPQFMTWHSAFVLEFENALLSVDSTIGALPYWDSTVTSPSIFSETYFGSAPGTGSDSQVVDGAFPNWPIKSSFSLSDYNPTGSSPYTGSPIGMLRGPTNNNANAMMTRFGSGTYSFGANEFWICANLDGFWYDWYKCVEGDATVTGSFHGGPHGQVGGSSGGNSGDFEDPVTSPNDPLFFFHHAGVDRSMRWWMLTNAAKRSTFYGFPAADAEGIRENAGKSYYGQNLLDVMSSTWGFTAADLGFGTSSSFQTNADLLCHNGPSTSAYTYDSEVACSGGSTACSAVWGDGSGFGRYHDGSGFGRYHDGSGFGRYHDGSGFGRYHDGSGFGRYHDGSGFGRYHDGSGFGRYHDGSGFGRYHDGSGFGRYHDGSGFGRYHDGSGFGRYHDGSGFGRYHDGSGFGRYHDGSGFGRYHDGSGFGRYHDGSGFGRSHDCSGFGRYHNCRGFGRYYDSRGFRRYRDGRNQSPSCQRGPPAAHSSHGLDIKPPCGLCQLIALAYDKSAKVKRRDCVLPLPS</sequence>
<evidence type="ECO:0000259" key="5">
    <source>
        <dbReference type="PROSITE" id="PS00498"/>
    </source>
</evidence>
<keyword evidence="7" id="KW-1185">Reference proteome</keyword>
<evidence type="ECO:0000313" key="7">
    <source>
        <dbReference type="Proteomes" id="UP001178507"/>
    </source>
</evidence>
<keyword evidence="2" id="KW-0186">Copper</keyword>
<dbReference type="PRINTS" id="PR00092">
    <property type="entry name" value="TYROSINASE"/>
</dbReference>
<evidence type="ECO:0000313" key="6">
    <source>
        <dbReference type="EMBL" id="CAJ1382124.1"/>
    </source>
</evidence>
<organism evidence="6 7">
    <name type="scientific">Effrenium voratum</name>
    <dbReference type="NCBI Taxonomy" id="2562239"/>
    <lineage>
        <taxon>Eukaryota</taxon>
        <taxon>Sar</taxon>
        <taxon>Alveolata</taxon>
        <taxon>Dinophyceae</taxon>
        <taxon>Suessiales</taxon>
        <taxon>Symbiodiniaceae</taxon>
        <taxon>Effrenium</taxon>
    </lineage>
</organism>
<dbReference type="PANTHER" id="PTHR11474">
    <property type="entry name" value="TYROSINASE FAMILY MEMBER"/>
    <property type="match status" value="1"/>
</dbReference>
<evidence type="ECO:0000256" key="3">
    <source>
        <dbReference type="SAM" id="MobiDB-lite"/>
    </source>
</evidence>
<dbReference type="GO" id="GO:0016491">
    <property type="term" value="F:oxidoreductase activity"/>
    <property type="evidence" value="ECO:0007669"/>
    <property type="project" value="InterPro"/>
</dbReference>
<dbReference type="PROSITE" id="PS00498">
    <property type="entry name" value="TYROSINASE_2"/>
    <property type="match status" value="1"/>
</dbReference>
<evidence type="ECO:0000256" key="2">
    <source>
        <dbReference type="ARBA" id="ARBA00023008"/>
    </source>
</evidence>
<keyword evidence="4" id="KW-0732">Signal</keyword>